<dbReference type="InterPro" id="IPR036291">
    <property type="entry name" value="NAD(P)-bd_dom_sf"/>
</dbReference>
<dbReference type="Pfam" id="PF00106">
    <property type="entry name" value="adh_short"/>
    <property type="match status" value="1"/>
</dbReference>
<dbReference type="InterPro" id="IPR051468">
    <property type="entry name" value="Fungal_SecMetab_SDRs"/>
</dbReference>
<evidence type="ECO:0000256" key="2">
    <source>
        <dbReference type="ARBA" id="ARBA00022857"/>
    </source>
</evidence>
<evidence type="ECO:0000256" key="1">
    <source>
        <dbReference type="ARBA" id="ARBA00006484"/>
    </source>
</evidence>
<comment type="caution">
    <text evidence="4">The sequence shown here is derived from an EMBL/GenBank/DDBJ whole genome shotgun (WGS) entry which is preliminary data.</text>
</comment>
<dbReference type="Gene3D" id="3.40.50.720">
    <property type="entry name" value="NAD(P)-binding Rossmann-like Domain"/>
    <property type="match status" value="1"/>
</dbReference>
<protein>
    <submittedName>
        <fullName evidence="4">Uncharacterized protein</fullName>
    </submittedName>
</protein>
<sequence>MSTTNVFITGANRALTPVVSQPPPKSINTRTGVGHALVQTYLARPNHIVIGSVRDIAAARSNGLEDLSAAPGSRLVLVKIESVSFVDPTRAVSELESWGITRLDIVIANAAIAGGKVAAAAEGDAEDFANILAINAVALLAPFAATKPLLDRATTHKWVSISSAAASLAKHEAIFINMGGRPMGFGYGASKATLNHLSLNIHSENPKLTVTAVDPGFLDTEMGTRGAKLFGMEKPPHSTVDNANAIVKLVSGLRDEISETFGIDKELDRCCNKRDSGKFSTFDGDEVSW</sequence>
<evidence type="ECO:0000256" key="3">
    <source>
        <dbReference type="ARBA" id="ARBA00023002"/>
    </source>
</evidence>
<dbReference type="PANTHER" id="PTHR43544">
    <property type="entry name" value="SHORT-CHAIN DEHYDROGENASE/REDUCTASE"/>
    <property type="match status" value="1"/>
</dbReference>
<dbReference type="InterPro" id="IPR002347">
    <property type="entry name" value="SDR_fam"/>
</dbReference>
<evidence type="ECO:0000313" key="4">
    <source>
        <dbReference type="EMBL" id="CAI6091500.1"/>
    </source>
</evidence>
<reference evidence="4" key="1">
    <citation type="submission" date="2023-01" db="EMBL/GenBank/DDBJ databases">
        <authorList>
            <person name="Piombo E."/>
        </authorList>
    </citation>
    <scope>NUCLEOTIDE SEQUENCE</scope>
</reference>
<dbReference type="GO" id="GO:0016491">
    <property type="term" value="F:oxidoreductase activity"/>
    <property type="evidence" value="ECO:0007669"/>
    <property type="project" value="UniProtKB-KW"/>
</dbReference>
<name>A0AA35Q4R7_9HYPO</name>
<gene>
    <name evidence="4" type="ORF">CCHLO57077_00018038</name>
</gene>
<comment type="similarity">
    <text evidence="1">Belongs to the short-chain dehydrogenases/reductases (SDR) family.</text>
</comment>
<organism evidence="4 5">
    <name type="scientific">Clonostachys chloroleuca</name>
    <dbReference type="NCBI Taxonomy" id="1926264"/>
    <lineage>
        <taxon>Eukaryota</taxon>
        <taxon>Fungi</taxon>
        <taxon>Dikarya</taxon>
        <taxon>Ascomycota</taxon>
        <taxon>Pezizomycotina</taxon>
        <taxon>Sordariomycetes</taxon>
        <taxon>Hypocreomycetidae</taxon>
        <taxon>Hypocreales</taxon>
        <taxon>Bionectriaceae</taxon>
        <taxon>Clonostachys</taxon>
    </lineage>
</organism>
<proteinExistence type="inferred from homology"/>
<evidence type="ECO:0000313" key="5">
    <source>
        <dbReference type="Proteomes" id="UP001160390"/>
    </source>
</evidence>
<dbReference type="SUPFAM" id="SSF51735">
    <property type="entry name" value="NAD(P)-binding Rossmann-fold domains"/>
    <property type="match status" value="1"/>
</dbReference>
<keyword evidence="3" id="KW-0560">Oxidoreductase</keyword>
<dbReference type="AlphaFoldDB" id="A0AA35Q4R7"/>
<dbReference type="PANTHER" id="PTHR43544:SF7">
    <property type="entry name" value="NADB-LER2"/>
    <property type="match status" value="1"/>
</dbReference>
<dbReference type="Proteomes" id="UP001160390">
    <property type="component" value="Unassembled WGS sequence"/>
</dbReference>
<dbReference type="GO" id="GO:0005737">
    <property type="term" value="C:cytoplasm"/>
    <property type="evidence" value="ECO:0007669"/>
    <property type="project" value="TreeGrafter"/>
</dbReference>
<keyword evidence="2" id="KW-0521">NADP</keyword>
<keyword evidence="5" id="KW-1185">Reference proteome</keyword>
<dbReference type="EMBL" id="CABFNP030001168">
    <property type="protein sequence ID" value="CAI6091500.1"/>
    <property type="molecule type" value="Genomic_DNA"/>
</dbReference>
<accession>A0AA35Q4R7</accession>